<name>A0A5C3QF40_9AGAR</name>
<evidence type="ECO:0000313" key="2">
    <source>
        <dbReference type="Proteomes" id="UP000305067"/>
    </source>
</evidence>
<organism evidence="1 2">
    <name type="scientific">Pterulicium gracile</name>
    <dbReference type="NCBI Taxonomy" id="1884261"/>
    <lineage>
        <taxon>Eukaryota</taxon>
        <taxon>Fungi</taxon>
        <taxon>Dikarya</taxon>
        <taxon>Basidiomycota</taxon>
        <taxon>Agaricomycotina</taxon>
        <taxon>Agaricomycetes</taxon>
        <taxon>Agaricomycetidae</taxon>
        <taxon>Agaricales</taxon>
        <taxon>Pleurotineae</taxon>
        <taxon>Pterulaceae</taxon>
        <taxon>Pterulicium</taxon>
    </lineage>
</organism>
<dbReference type="Proteomes" id="UP000305067">
    <property type="component" value="Unassembled WGS sequence"/>
</dbReference>
<evidence type="ECO:0000313" key="1">
    <source>
        <dbReference type="EMBL" id="TFL00666.1"/>
    </source>
</evidence>
<gene>
    <name evidence="1" type="ORF">BDV98DRAFT_108590</name>
</gene>
<dbReference type="EMBL" id="ML178828">
    <property type="protein sequence ID" value="TFL00666.1"/>
    <property type="molecule type" value="Genomic_DNA"/>
</dbReference>
<keyword evidence="2" id="KW-1185">Reference proteome</keyword>
<proteinExistence type="predicted"/>
<sequence length="71" mass="7859">MRKLGTMNFVLHPSLLLSKGLPRWCQTEALSSTASCTSQFTRFFPATLSPVGTPEPSSQCTIWKRSCTHSI</sequence>
<protein>
    <submittedName>
        <fullName evidence="1">Uncharacterized protein</fullName>
    </submittedName>
</protein>
<dbReference type="AlphaFoldDB" id="A0A5C3QF40"/>
<accession>A0A5C3QF40</accession>
<reference evidence="1 2" key="1">
    <citation type="journal article" date="2019" name="Nat. Ecol. Evol.">
        <title>Megaphylogeny resolves global patterns of mushroom evolution.</title>
        <authorList>
            <person name="Varga T."/>
            <person name="Krizsan K."/>
            <person name="Foldi C."/>
            <person name="Dima B."/>
            <person name="Sanchez-Garcia M."/>
            <person name="Sanchez-Ramirez S."/>
            <person name="Szollosi G.J."/>
            <person name="Szarkandi J.G."/>
            <person name="Papp V."/>
            <person name="Albert L."/>
            <person name="Andreopoulos W."/>
            <person name="Angelini C."/>
            <person name="Antonin V."/>
            <person name="Barry K.W."/>
            <person name="Bougher N.L."/>
            <person name="Buchanan P."/>
            <person name="Buyck B."/>
            <person name="Bense V."/>
            <person name="Catcheside P."/>
            <person name="Chovatia M."/>
            <person name="Cooper J."/>
            <person name="Damon W."/>
            <person name="Desjardin D."/>
            <person name="Finy P."/>
            <person name="Geml J."/>
            <person name="Haridas S."/>
            <person name="Hughes K."/>
            <person name="Justo A."/>
            <person name="Karasinski D."/>
            <person name="Kautmanova I."/>
            <person name="Kiss B."/>
            <person name="Kocsube S."/>
            <person name="Kotiranta H."/>
            <person name="LaButti K.M."/>
            <person name="Lechner B.E."/>
            <person name="Liimatainen K."/>
            <person name="Lipzen A."/>
            <person name="Lukacs Z."/>
            <person name="Mihaltcheva S."/>
            <person name="Morgado L.N."/>
            <person name="Niskanen T."/>
            <person name="Noordeloos M.E."/>
            <person name="Ohm R.A."/>
            <person name="Ortiz-Santana B."/>
            <person name="Ovrebo C."/>
            <person name="Racz N."/>
            <person name="Riley R."/>
            <person name="Savchenko A."/>
            <person name="Shiryaev A."/>
            <person name="Soop K."/>
            <person name="Spirin V."/>
            <person name="Szebenyi C."/>
            <person name="Tomsovsky M."/>
            <person name="Tulloss R.E."/>
            <person name="Uehling J."/>
            <person name="Grigoriev I.V."/>
            <person name="Vagvolgyi C."/>
            <person name="Papp T."/>
            <person name="Martin F.M."/>
            <person name="Miettinen O."/>
            <person name="Hibbett D.S."/>
            <person name="Nagy L.G."/>
        </authorList>
    </citation>
    <scope>NUCLEOTIDE SEQUENCE [LARGE SCALE GENOMIC DNA]</scope>
    <source>
        <strain evidence="1 2">CBS 309.79</strain>
    </source>
</reference>